<protein>
    <submittedName>
        <fullName evidence="1">Uncharacterized protein</fullName>
    </submittedName>
</protein>
<accession>A0A3M7PS48</accession>
<dbReference type="EMBL" id="REGN01009089">
    <property type="protein sequence ID" value="RNA01972.1"/>
    <property type="molecule type" value="Genomic_DNA"/>
</dbReference>
<evidence type="ECO:0000313" key="1">
    <source>
        <dbReference type="EMBL" id="RNA01972.1"/>
    </source>
</evidence>
<evidence type="ECO:0000313" key="2">
    <source>
        <dbReference type="Proteomes" id="UP000276133"/>
    </source>
</evidence>
<organism evidence="1 2">
    <name type="scientific">Brachionus plicatilis</name>
    <name type="common">Marine rotifer</name>
    <name type="synonym">Brachionus muelleri</name>
    <dbReference type="NCBI Taxonomy" id="10195"/>
    <lineage>
        <taxon>Eukaryota</taxon>
        <taxon>Metazoa</taxon>
        <taxon>Spiralia</taxon>
        <taxon>Gnathifera</taxon>
        <taxon>Rotifera</taxon>
        <taxon>Eurotatoria</taxon>
        <taxon>Monogononta</taxon>
        <taxon>Pseudotrocha</taxon>
        <taxon>Ploima</taxon>
        <taxon>Brachionidae</taxon>
        <taxon>Brachionus</taxon>
    </lineage>
</organism>
<reference evidence="1 2" key="1">
    <citation type="journal article" date="2018" name="Sci. Rep.">
        <title>Genomic signatures of local adaptation to the degree of environmental predictability in rotifers.</title>
        <authorList>
            <person name="Franch-Gras L."/>
            <person name="Hahn C."/>
            <person name="Garcia-Roger E.M."/>
            <person name="Carmona M.J."/>
            <person name="Serra M."/>
            <person name="Gomez A."/>
        </authorList>
    </citation>
    <scope>NUCLEOTIDE SEQUENCE [LARGE SCALE GENOMIC DNA]</scope>
    <source>
        <strain evidence="1">HYR1</strain>
    </source>
</reference>
<keyword evidence="2" id="KW-1185">Reference proteome</keyword>
<gene>
    <name evidence="1" type="ORF">BpHYR1_023281</name>
</gene>
<name>A0A3M7PS48_BRAPC</name>
<dbReference type="AlphaFoldDB" id="A0A3M7PS48"/>
<comment type="caution">
    <text evidence="1">The sequence shown here is derived from an EMBL/GenBank/DDBJ whole genome shotgun (WGS) entry which is preliminary data.</text>
</comment>
<proteinExistence type="predicted"/>
<sequence>MNNNSSIYIFFLNNLIRNELKTYNLVRDIQDVIVQKFEMSKREAALKALEALGNTDDTQSIASDDDDADFLDEFDEVDADVDEKEIFFLKKKWMIQTNISLILLKVQSIGKKINFNEKAVPTSYATRNIDNTKLSSFMMITWYCMKDGGANNA</sequence>
<dbReference type="Proteomes" id="UP000276133">
    <property type="component" value="Unassembled WGS sequence"/>
</dbReference>